<keyword evidence="1" id="KW-0805">Transcription regulation</keyword>
<feature type="region of interest" description="Disordered" evidence="4">
    <location>
        <begin position="762"/>
        <end position="781"/>
    </location>
</feature>
<dbReference type="AlphaFoldDB" id="A0A927GTA1"/>
<evidence type="ECO:0000259" key="6">
    <source>
        <dbReference type="PROSITE" id="PS01124"/>
    </source>
</evidence>
<reference evidence="7" key="1">
    <citation type="submission" date="2020-09" db="EMBL/GenBank/DDBJ databases">
        <title>A novel bacterium of genus Paenibacillus, isolated from South China Sea.</title>
        <authorList>
            <person name="Huang H."/>
            <person name="Mo K."/>
            <person name="Hu Y."/>
        </authorList>
    </citation>
    <scope>NUCLEOTIDE SEQUENCE</scope>
    <source>
        <strain evidence="7">IB182496</strain>
    </source>
</reference>
<gene>
    <name evidence="7" type="ORF">IDH44_20635</name>
</gene>
<feature type="transmembrane region" description="Helical" evidence="5">
    <location>
        <begin position="12"/>
        <end position="36"/>
    </location>
</feature>
<dbReference type="GO" id="GO:0043565">
    <property type="term" value="F:sequence-specific DNA binding"/>
    <property type="evidence" value="ECO:0007669"/>
    <property type="project" value="InterPro"/>
</dbReference>
<dbReference type="InterPro" id="IPR018062">
    <property type="entry name" value="HTH_AraC-typ_CS"/>
</dbReference>
<keyword evidence="2" id="KW-0238">DNA-binding</keyword>
<evidence type="ECO:0000313" key="7">
    <source>
        <dbReference type="EMBL" id="MBD2847604.1"/>
    </source>
</evidence>
<dbReference type="Pfam" id="PF17853">
    <property type="entry name" value="GGDEF_2"/>
    <property type="match status" value="1"/>
</dbReference>
<organism evidence="7 8">
    <name type="scientific">Paenibacillus sabuli</name>
    <dbReference type="NCBI Taxonomy" id="2772509"/>
    <lineage>
        <taxon>Bacteria</taxon>
        <taxon>Bacillati</taxon>
        <taxon>Bacillota</taxon>
        <taxon>Bacilli</taxon>
        <taxon>Bacillales</taxon>
        <taxon>Paenibacillaceae</taxon>
        <taxon>Paenibacillus</taxon>
    </lineage>
</organism>
<keyword evidence="5" id="KW-1133">Transmembrane helix</keyword>
<feature type="domain" description="HTH araC/xylS-type" evidence="6">
    <location>
        <begin position="667"/>
        <end position="766"/>
    </location>
</feature>
<dbReference type="InterPro" id="IPR009057">
    <property type="entry name" value="Homeodomain-like_sf"/>
</dbReference>
<evidence type="ECO:0000313" key="8">
    <source>
        <dbReference type="Proteomes" id="UP000621560"/>
    </source>
</evidence>
<dbReference type="PROSITE" id="PS00041">
    <property type="entry name" value="HTH_ARAC_FAMILY_1"/>
    <property type="match status" value="1"/>
</dbReference>
<dbReference type="PANTHER" id="PTHR43280">
    <property type="entry name" value="ARAC-FAMILY TRANSCRIPTIONAL REGULATOR"/>
    <property type="match status" value="1"/>
</dbReference>
<feature type="transmembrane region" description="Helical" evidence="5">
    <location>
        <begin position="302"/>
        <end position="321"/>
    </location>
</feature>
<dbReference type="InterPro" id="IPR041522">
    <property type="entry name" value="CdaR_GGDEF"/>
</dbReference>
<proteinExistence type="predicted"/>
<dbReference type="CDD" id="cd18774">
    <property type="entry name" value="PDC2_HK_sensor"/>
    <property type="match status" value="1"/>
</dbReference>
<keyword evidence="3" id="KW-0804">Transcription</keyword>
<evidence type="ECO:0000256" key="2">
    <source>
        <dbReference type="ARBA" id="ARBA00023125"/>
    </source>
</evidence>
<dbReference type="GO" id="GO:0003700">
    <property type="term" value="F:DNA-binding transcription factor activity"/>
    <property type="evidence" value="ECO:0007669"/>
    <property type="project" value="InterPro"/>
</dbReference>
<keyword evidence="5" id="KW-0812">Transmembrane</keyword>
<evidence type="ECO:0000256" key="3">
    <source>
        <dbReference type="ARBA" id="ARBA00023163"/>
    </source>
</evidence>
<dbReference type="Gene3D" id="1.10.10.60">
    <property type="entry name" value="Homeodomain-like"/>
    <property type="match status" value="2"/>
</dbReference>
<dbReference type="InterPro" id="IPR018060">
    <property type="entry name" value="HTH_AraC"/>
</dbReference>
<dbReference type="SMART" id="SM00342">
    <property type="entry name" value="HTH_ARAC"/>
    <property type="match status" value="1"/>
</dbReference>
<dbReference type="EMBL" id="JACXIZ010000041">
    <property type="protein sequence ID" value="MBD2847604.1"/>
    <property type="molecule type" value="Genomic_DNA"/>
</dbReference>
<dbReference type="Pfam" id="PF12833">
    <property type="entry name" value="HTH_18"/>
    <property type="match status" value="1"/>
</dbReference>
<dbReference type="RefSeq" id="WP_190920710.1">
    <property type="nucleotide sequence ID" value="NZ_JACXIZ010000041.1"/>
</dbReference>
<dbReference type="PROSITE" id="PS01124">
    <property type="entry name" value="HTH_ARAC_FAMILY_2"/>
    <property type="match status" value="1"/>
</dbReference>
<sequence>MRYLVKRLGRQHLFVRLMIPYFLFMLVALLLGGLFYNQTYDVVKDEVLRNNMQLLDQVKGTMDNRFSEINRIALQLSGDARVQNFQRVRDPFNSENTLKVIETQKNLYSYNASNHFVLDYYLIFGNSDLALSTNSIYELPAFYRHVLSYEGMDYEMWREELLGTYRNREVMLAGAASYQERPMPLLTYVQSLGYPSRIQGALVVLVDNRSMQAMLSGLDISDGGWVSILDEHGRVISSLSKGASPAADGVAYPEARGTIEASPATGDMMVTYTTSAYNGWRYVVAQPPHVVLGKVDSIKQTTLSIVAVFLVIGLLLAYLFATRNGRPLVRIVSTLTGRLESAEPERPKDMYGYIQNSLDRLIDDNGALQNAMERQSRMLWESFLVRLLKGDFLSADEIHKLLKHQGVDLSGAGYAVALLHFRAGERGMSDETLQALDVERVLIGKVLQQTLDDDRLAYPIAEDKIALLFTDASGDPAVFRSMIDRRLGNIAKNIRDGLELDLHIAVGGICPSLVEVAGSYEEARQSLYTMQEGADPGTGIVWYDELPTVQGGFYFPPETENRLINCTKAGETEEVGRLLHTLFEVNFQARHLPIAMQQLFFYEIISCLVKVREQLMQPDPEQIKHLQQQLGMQDNPKQALDALTDAFQSISTVVDKRKKSRNSRLLDDILAYLQQSYGHSGLSLDTAADHMHISKGYMSQFFKEQMGLTFSEYLENLRMDKARELLAATELPVGQIAEQVGYHSASTFSRAFKRGSGVSATAYRESAQKDAPPGAASNSAT</sequence>
<keyword evidence="8" id="KW-1185">Reference proteome</keyword>
<dbReference type="SUPFAM" id="SSF46689">
    <property type="entry name" value="Homeodomain-like"/>
    <property type="match status" value="2"/>
</dbReference>
<protein>
    <submittedName>
        <fullName evidence="7">Helix-turn-helix domain-containing protein</fullName>
    </submittedName>
</protein>
<accession>A0A927GTA1</accession>
<evidence type="ECO:0000256" key="1">
    <source>
        <dbReference type="ARBA" id="ARBA00023015"/>
    </source>
</evidence>
<evidence type="ECO:0000256" key="5">
    <source>
        <dbReference type="SAM" id="Phobius"/>
    </source>
</evidence>
<keyword evidence="5" id="KW-0472">Membrane</keyword>
<dbReference type="PANTHER" id="PTHR43280:SF28">
    <property type="entry name" value="HTH-TYPE TRANSCRIPTIONAL ACTIVATOR RHAS"/>
    <property type="match status" value="1"/>
</dbReference>
<comment type="caution">
    <text evidence="7">The sequence shown here is derived from an EMBL/GenBank/DDBJ whole genome shotgun (WGS) entry which is preliminary data.</text>
</comment>
<dbReference type="Proteomes" id="UP000621560">
    <property type="component" value="Unassembled WGS sequence"/>
</dbReference>
<evidence type="ECO:0000256" key="4">
    <source>
        <dbReference type="SAM" id="MobiDB-lite"/>
    </source>
</evidence>
<name>A0A927GTA1_9BACL</name>